<comment type="caution">
    <text evidence="2">The sequence shown here is derived from an EMBL/GenBank/DDBJ whole genome shotgun (WGS) entry which is preliminary data.</text>
</comment>
<dbReference type="AlphaFoldDB" id="A0A3S3R3A7"/>
<organism evidence="2 3">
    <name type="scientific">Candidatus Electrothrix aarhusensis</name>
    <dbReference type="NCBI Taxonomy" id="1859131"/>
    <lineage>
        <taxon>Bacteria</taxon>
        <taxon>Pseudomonadati</taxon>
        <taxon>Thermodesulfobacteriota</taxon>
        <taxon>Desulfobulbia</taxon>
        <taxon>Desulfobulbales</taxon>
        <taxon>Desulfobulbaceae</taxon>
        <taxon>Candidatus Electrothrix</taxon>
    </lineage>
</organism>
<evidence type="ECO:0000313" key="3">
    <source>
        <dbReference type="Proteomes" id="UP000287853"/>
    </source>
</evidence>
<evidence type="ECO:0000313" key="2">
    <source>
        <dbReference type="EMBL" id="RWX43175.1"/>
    </source>
</evidence>
<accession>A0A3S3R3A7</accession>
<reference evidence="2 3" key="1">
    <citation type="submission" date="2017-01" db="EMBL/GenBank/DDBJ databases">
        <title>The cable genome- insights into the physiology and evolution of filamentous bacteria capable of sulfide oxidation via long distance electron transfer.</title>
        <authorList>
            <person name="Schreiber L."/>
            <person name="Bjerg J.T."/>
            <person name="Boggild A."/>
            <person name="Van De Vossenberg J."/>
            <person name="Meysman F."/>
            <person name="Nielsen L.P."/>
            <person name="Schramm A."/>
            <person name="Kjeldsen K.U."/>
        </authorList>
    </citation>
    <scope>NUCLEOTIDE SEQUENCE [LARGE SCALE GENOMIC DNA]</scope>
    <source>
        <strain evidence="2">MCF</strain>
    </source>
</reference>
<keyword evidence="1" id="KW-1133">Transmembrane helix</keyword>
<proteinExistence type="predicted"/>
<keyword evidence="1" id="KW-0472">Membrane</keyword>
<sequence length="157" mass="17925">MQTFRERFTLFLTAAAYLLFHLRLGPSAESIVTGTAAQLLTTVPYCIGFTWILVVIIRFLHKGKRPAWDRIARIFFTIGILFAFYFALYERNERVLQEQEKQPVSVRKTVTASTANGTERFQLGLPFQTASSSYQTVSGDYSARHYHPTQTVYSSVL</sequence>
<evidence type="ECO:0000256" key="1">
    <source>
        <dbReference type="SAM" id="Phobius"/>
    </source>
</evidence>
<dbReference type="EMBL" id="MTKO01000129">
    <property type="protein sequence ID" value="RWX43175.1"/>
    <property type="molecule type" value="Genomic_DNA"/>
</dbReference>
<name>A0A3S3R3A7_9BACT</name>
<dbReference type="Proteomes" id="UP000287853">
    <property type="component" value="Unassembled WGS sequence"/>
</dbReference>
<gene>
    <name evidence="2" type="ORF">H206_02994</name>
</gene>
<feature type="transmembrane region" description="Helical" evidence="1">
    <location>
        <begin position="37"/>
        <end position="59"/>
    </location>
</feature>
<protein>
    <submittedName>
        <fullName evidence="2">Uncharacterized protein</fullName>
    </submittedName>
</protein>
<keyword evidence="1" id="KW-0812">Transmembrane</keyword>
<feature type="transmembrane region" description="Helical" evidence="1">
    <location>
        <begin position="71"/>
        <end position="89"/>
    </location>
</feature>
<keyword evidence="3" id="KW-1185">Reference proteome</keyword>